<dbReference type="Proteomes" id="UP001461498">
    <property type="component" value="Unassembled WGS sequence"/>
</dbReference>
<dbReference type="GO" id="GO:0007623">
    <property type="term" value="P:circadian rhythm"/>
    <property type="evidence" value="ECO:0007669"/>
    <property type="project" value="UniProtKB-ARBA"/>
</dbReference>
<evidence type="ECO:0000313" key="5">
    <source>
        <dbReference type="EMBL" id="KAK9504721.1"/>
    </source>
</evidence>
<keyword evidence="4" id="KW-1133">Transmembrane helix</keyword>
<evidence type="ECO:0000256" key="4">
    <source>
        <dbReference type="SAM" id="Phobius"/>
    </source>
</evidence>
<dbReference type="Gene3D" id="3.15.10.30">
    <property type="entry name" value="Haemolymph juvenile hormone binding protein"/>
    <property type="match status" value="1"/>
</dbReference>
<dbReference type="FunFam" id="3.15.10.30:FF:000001">
    <property type="entry name" value="Takeout-like protein 1"/>
    <property type="match status" value="1"/>
</dbReference>
<dbReference type="GO" id="GO:0005615">
    <property type="term" value="C:extracellular space"/>
    <property type="evidence" value="ECO:0007669"/>
    <property type="project" value="TreeGrafter"/>
</dbReference>
<reference evidence="5 6" key="1">
    <citation type="submission" date="2022-12" db="EMBL/GenBank/DDBJ databases">
        <title>Chromosome-level genome assembly of true bugs.</title>
        <authorList>
            <person name="Ma L."/>
            <person name="Li H."/>
        </authorList>
    </citation>
    <scope>NUCLEOTIDE SEQUENCE [LARGE SCALE GENOMIC DNA]</scope>
    <source>
        <strain evidence="5">Lab_2022b</strain>
    </source>
</reference>
<keyword evidence="1" id="KW-0732">Signal</keyword>
<keyword evidence="6" id="KW-1185">Reference proteome</keyword>
<evidence type="ECO:0000313" key="6">
    <source>
        <dbReference type="Proteomes" id="UP001461498"/>
    </source>
</evidence>
<dbReference type="InterPro" id="IPR010562">
    <property type="entry name" value="Haemolymph_juvenile_hormone-bd"/>
</dbReference>
<evidence type="ECO:0000256" key="1">
    <source>
        <dbReference type="ARBA" id="ARBA00022729"/>
    </source>
</evidence>
<keyword evidence="4" id="KW-0812">Transmembrane</keyword>
<dbReference type="SMART" id="SM00700">
    <property type="entry name" value="JHBP"/>
    <property type="match status" value="1"/>
</dbReference>
<sequence length="255" mass="28445">MSSTCVSTYVIYTLIFTINILTYQTQASKLPKTWKTCRISDPNMKACLKDAIEDAVHDLANGNPSLGILPMDPLHFNKISIDQGSGPVSIKLDLIDLDVIGIKNVKLTTIKKFDWKEGELEGIVPGKLVLDGKYKIDGKVLVLPIKGDGHCRITADNFKMEVKAKVKNVDKKGKVHYEITVFDFDFTVDKLHFQFDNLFNGDKALGDNMNVFLNENWKEIITELKPAIVQAFGTAFRNIGNIVFSKVPADQISPP</sequence>
<comment type="caution">
    <text evidence="5">The sequence shown here is derived from an EMBL/GenBank/DDBJ whole genome shotgun (WGS) entry which is preliminary data.</text>
</comment>
<name>A0AAW1D1Z3_9HEMI</name>
<keyword evidence="2" id="KW-0090">Biological rhythms</keyword>
<evidence type="ECO:0000256" key="3">
    <source>
        <dbReference type="ARBA" id="ARBA00060902"/>
    </source>
</evidence>
<dbReference type="EMBL" id="JAPXFL010000007">
    <property type="protein sequence ID" value="KAK9504721.1"/>
    <property type="molecule type" value="Genomic_DNA"/>
</dbReference>
<keyword evidence="4" id="KW-0472">Membrane</keyword>
<dbReference type="AlphaFoldDB" id="A0AAW1D1Z3"/>
<comment type="similarity">
    <text evidence="3">Belongs to the TO family.</text>
</comment>
<dbReference type="InterPro" id="IPR038606">
    <property type="entry name" value="To_sf"/>
</dbReference>
<dbReference type="PANTHER" id="PTHR11008:SF41">
    <property type="entry name" value="RE70318P"/>
    <property type="match status" value="1"/>
</dbReference>
<proteinExistence type="inferred from homology"/>
<feature type="transmembrane region" description="Helical" evidence="4">
    <location>
        <begin position="6"/>
        <end position="23"/>
    </location>
</feature>
<dbReference type="PANTHER" id="PTHR11008">
    <property type="entry name" value="PROTEIN TAKEOUT-LIKE PROTEIN"/>
    <property type="match status" value="1"/>
</dbReference>
<organism evidence="5 6">
    <name type="scientific">Rhynocoris fuscipes</name>
    <dbReference type="NCBI Taxonomy" id="488301"/>
    <lineage>
        <taxon>Eukaryota</taxon>
        <taxon>Metazoa</taxon>
        <taxon>Ecdysozoa</taxon>
        <taxon>Arthropoda</taxon>
        <taxon>Hexapoda</taxon>
        <taxon>Insecta</taxon>
        <taxon>Pterygota</taxon>
        <taxon>Neoptera</taxon>
        <taxon>Paraneoptera</taxon>
        <taxon>Hemiptera</taxon>
        <taxon>Heteroptera</taxon>
        <taxon>Panheteroptera</taxon>
        <taxon>Cimicomorpha</taxon>
        <taxon>Reduviidae</taxon>
        <taxon>Harpactorinae</taxon>
        <taxon>Harpactorini</taxon>
        <taxon>Rhynocoris</taxon>
    </lineage>
</organism>
<evidence type="ECO:0000256" key="2">
    <source>
        <dbReference type="ARBA" id="ARBA00023108"/>
    </source>
</evidence>
<accession>A0AAW1D1Z3</accession>
<gene>
    <name evidence="5" type="ORF">O3M35_010988</name>
</gene>
<dbReference type="Pfam" id="PF06585">
    <property type="entry name" value="JHBP"/>
    <property type="match status" value="1"/>
</dbReference>
<protein>
    <submittedName>
        <fullName evidence="5">Uncharacterized protein</fullName>
    </submittedName>
</protein>